<dbReference type="GO" id="GO:0006635">
    <property type="term" value="P:fatty acid beta-oxidation"/>
    <property type="evidence" value="ECO:0007669"/>
    <property type="project" value="TreeGrafter"/>
</dbReference>
<protein>
    <submittedName>
        <fullName evidence="5">Enoyl-CoA hydratase/isomerase family protein</fullName>
    </submittedName>
</protein>
<dbReference type="InterPro" id="IPR001753">
    <property type="entry name" value="Enoyl-CoA_hydra/iso"/>
</dbReference>
<dbReference type="CDD" id="cd06558">
    <property type="entry name" value="crotonase-like"/>
    <property type="match status" value="1"/>
</dbReference>
<evidence type="ECO:0000256" key="2">
    <source>
        <dbReference type="ARBA" id="ARBA00005254"/>
    </source>
</evidence>
<organism evidence="5 6">
    <name type="scientific">Anaerotruncus colihominis</name>
    <dbReference type="NCBI Taxonomy" id="169435"/>
    <lineage>
        <taxon>Bacteria</taxon>
        <taxon>Bacillati</taxon>
        <taxon>Bacillota</taxon>
        <taxon>Clostridia</taxon>
        <taxon>Eubacteriales</taxon>
        <taxon>Oscillospiraceae</taxon>
        <taxon>Anaerotruncus</taxon>
    </lineage>
</organism>
<name>A0A845QIP7_9FIRM</name>
<accession>A0A845QIP7</accession>
<dbReference type="Gene3D" id="3.90.226.10">
    <property type="entry name" value="2-enoyl-CoA Hydratase, Chain A, domain 1"/>
    <property type="match status" value="1"/>
</dbReference>
<evidence type="ECO:0000256" key="4">
    <source>
        <dbReference type="ARBA" id="ARBA00023239"/>
    </source>
</evidence>
<keyword evidence="3" id="KW-0443">Lipid metabolism</keyword>
<dbReference type="SUPFAM" id="SSF52096">
    <property type="entry name" value="ClpP/crotonase"/>
    <property type="match status" value="1"/>
</dbReference>
<dbReference type="PANTHER" id="PTHR11941">
    <property type="entry name" value="ENOYL-COA HYDRATASE-RELATED"/>
    <property type="match status" value="1"/>
</dbReference>
<gene>
    <name evidence="5" type="ORF">D0435_04065</name>
</gene>
<keyword evidence="4" id="KW-0456">Lyase</keyword>
<evidence type="ECO:0000313" key="6">
    <source>
        <dbReference type="Proteomes" id="UP000446866"/>
    </source>
</evidence>
<evidence type="ECO:0000256" key="1">
    <source>
        <dbReference type="ARBA" id="ARBA00005189"/>
    </source>
</evidence>
<dbReference type="RefSeq" id="WP_160201129.1">
    <property type="nucleotide sequence ID" value="NZ_QXWK01000005.1"/>
</dbReference>
<dbReference type="EMBL" id="QXWK01000005">
    <property type="protein sequence ID" value="NBH60835.1"/>
    <property type="molecule type" value="Genomic_DNA"/>
</dbReference>
<reference evidence="5 6" key="1">
    <citation type="submission" date="2018-08" db="EMBL/GenBank/DDBJ databases">
        <title>Murine metabolic-syndrome-specific gut microbial biobank.</title>
        <authorList>
            <person name="Liu C."/>
        </authorList>
    </citation>
    <scope>NUCLEOTIDE SEQUENCE [LARGE SCALE GENOMIC DNA]</scope>
    <source>
        <strain evidence="5 6">28</strain>
    </source>
</reference>
<evidence type="ECO:0000313" key="5">
    <source>
        <dbReference type="EMBL" id="NBH60835.1"/>
    </source>
</evidence>
<evidence type="ECO:0000256" key="3">
    <source>
        <dbReference type="ARBA" id="ARBA00023098"/>
    </source>
</evidence>
<keyword evidence="5" id="KW-0413">Isomerase</keyword>
<keyword evidence="6" id="KW-1185">Reference proteome</keyword>
<dbReference type="InterPro" id="IPR029045">
    <property type="entry name" value="ClpP/crotonase-like_dom_sf"/>
</dbReference>
<dbReference type="Proteomes" id="UP000446866">
    <property type="component" value="Unassembled WGS sequence"/>
</dbReference>
<dbReference type="Gene3D" id="1.10.12.10">
    <property type="entry name" value="Lyase 2-enoyl-coa Hydratase, Chain A, domain 2"/>
    <property type="match status" value="1"/>
</dbReference>
<comment type="similarity">
    <text evidence="2">Belongs to the enoyl-CoA hydratase/isomerase family.</text>
</comment>
<dbReference type="PANTHER" id="PTHR11941:SF169">
    <property type="entry name" value="(7AS)-7A-METHYL-1,5-DIOXO-2,3,5,6,7,7A-HEXAHYDRO-1H-INDENE-CARBOXYL-COA HYDROLASE"/>
    <property type="match status" value="1"/>
</dbReference>
<dbReference type="Pfam" id="PF00378">
    <property type="entry name" value="ECH_1"/>
    <property type="match status" value="1"/>
</dbReference>
<dbReference type="AlphaFoldDB" id="A0A845QIP7"/>
<proteinExistence type="inferred from homology"/>
<dbReference type="GO" id="GO:0016829">
    <property type="term" value="F:lyase activity"/>
    <property type="evidence" value="ECO:0007669"/>
    <property type="project" value="UniProtKB-KW"/>
</dbReference>
<comment type="caution">
    <text evidence="5">The sequence shown here is derived from an EMBL/GenBank/DDBJ whole genome shotgun (WGS) entry which is preliminary data.</text>
</comment>
<sequence>MTHISYEVKDGIAVIWFNRPEKLNTLTLQMYQDLGEAFEKAQKDDHVAVCILTGTGEKAFCVGADLTESIPYLGQGHYIDEWDAAHLKHSRLFKPLICAVNGLCMGGGFEIMLASDIRVASSQAVFALPEVSLGIVPAGGTLVRLARQIPYVRAMELILSGERIDAQKALDYGLLNAVVPPEQVMEKAMEMAKKLCACSTRAVQTAKESVLKLREMPAEQAFETEALLGYKAFTSEDAKEGLAAFYEKRKPDFPSKKW</sequence>
<comment type="pathway">
    <text evidence="1">Lipid metabolism.</text>
</comment>
<dbReference type="InterPro" id="IPR014748">
    <property type="entry name" value="Enoyl-CoA_hydra_C"/>
</dbReference>
<dbReference type="GO" id="GO:0016853">
    <property type="term" value="F:isomerase activity"/>
    <property type="evidence" value="ECO:0007669"/>
    <property type="project" value="UniProtKB-KW"/>
</dbReference>
<dbReference type="FunFam" id="3.90.226.10:FF:000009">
    <property type="entry name" value="Carnitinyl-CoA dehydratase"/>
    <property type="match status" value="1"/>
</dbReference>